<evidence type="ECO:0000256" key="1">
    <source>
        <dbReference type="ARBA" id="ARBA00001974"/>
    </source>
</evidence>
<reference evidence="18" key="2">
    <citation type="submission" date="2010-01" db="EMBL/GenBank/DDBJ databases">
        <authorList>
            <consortium name="International Glossina Genome Initiative"/>
            <person name="da Silva J."/>
            <person name="Ribeiro J.M.C."/>
            <person name="Abbeele J.V."/>
            <person name="Attardo G."/>
            <person name="Hao Z."/>
            <person name="Haines L.R."/>
            <person name="Soares M.B."/>
            <person name="Berriman M."/>
            <person name="Aksoy S."/>
            <person name="Lehane M.J."/>
        </authorList>
    </citation>
    <scope>NUCLEOTIDE SEQUENCE</scope>
    <source>
        <tissue evidence="18">Salivary gland</tissue>
    </source>
</reference>
<dbReference type="FunFam" id="1.10.540.10:FF:000033">
    <property type="entry name" value="Acyl-coenzyme A oxidase"/>
    <property type="match status" value="1"/>
</dbReference>
<dbReference type="InterPro" id="IPR006091">
    <property type="entry name" value="Acyl-CoA_Oxase/DH_mid-dom"/>
</dbReference>
<dbReference type="EMBL" id="EZ424355">
    <property type="protein sequence ID" value="ADD20631.1"/>
    <property type="molecule type" value="mRNA"/>
</dbReference>
<reference evidence="19" key="6">
    <citation type="submission" date="2025-05" db="UniProtKB">
        <authorList>
            <consortium name="EnsemblMetazoa"/>
        </authorList>
    </citation>
    <scope>IDENTIFICATION</scope>
    <source>
        <strain evidence="19">Yale</strain>
    </source>
</reference>
<evidence type="ECO:0000313" key="18">
    <source>
        <dbReference type="EMBL" id="ADD20631.1"/>
    </source>
</evidence>
<dbReference type="SUPFAM" id="SSF56645">
    <property type="entry name" value="Acyl-CoA dehydrogenase NM domain-like"/>
    <property type="match status" value="1"/>
</dbReference>
<evidence type="ECO:0000256" key="3">
    <source>
        <dbReference type="ARBA" id="ARBA00004846"/>
    </source>
</evidence>
<dbReference type="EnsemblMetazoa" id="GMOY011365-RA">
    <property type="protein sequence ID" value="GMOY011365-PA"/>
    <property type="gene ID" value="GMOY011365"/>
</dbReference>
<keyword evidence="9" id="KW-0443">Lipid metabolism</keyword>
<dbReference type="GO" id="GO:0055088">
    <property type="term" value="P:lipid homeostasis"/>
    <property type="evidence" value="ECO:0007669"/>
    <property type="project" value="TreeGrafter"/>
</dbReference>
<accession>D3TSF3</accession>
<dbReference type="PANTHER" id="PTHR10909">
    <property type="entry name" value="ELECTRON TRANSPORT OXIDOREDUCTASE"/>
    <property type="match status" value="1"/>
</dbReference>
<evidence type="ECO:0000256" key="13">
    <source>
        <dbReference type="PIRSR" id="PIRSR000168-2"/>
    </source>
</evidence>
<dbReference type="EMBL" id="CCAG010011915">
    <property type="status" value="NOT_ANNOTATED_CDS"/>
    <property type="molecule type" value="Genomic_DNA"/>
</dbReference>
<dbReference type="GO" id="GO:0003997">
    <property type="term" value="F:acyl-CoA oxidase activity"/>
    <property type="evidence" value="ECO:0007669"/>
    <property type="project" value="InterPro"/>
</dbReference>
<evidence type="ECO:0000256" key="12">
    <source>
        <dbReference type="PIRSR" id="PIRSR000168-1"/>
    </source>
</evidence>
<dbReference type="GO" id="GO:0005504">
    <property type="term" value="F:fatty acid binding"/>
    <property type="evidence" value="ECO:0007669"/>
    <property type="project" value="TreeGrafter"/>
</dbReference>
<dbReference type="EMBL" id="CCAG010011912">
    <property type="status" value="NOT_ANNOTATED_CDS"/>
    <property type="molecule type" value="Genomic_DNA"/>
</dbReference>
<dbReference type="InterPro" id="IPR002655">
    <property type="entry name" value="Acyl-CoA_oxidase_C"/>
</dbReference>
<protein>
    <recommendedName>
        <fullName evidence="11">Acyl-coenzyme A oxidase</fullName>
    </recommendedName>
</protein>
<evidence type="ECO:0000259" key="14">
    <source>
        <dbReference type="Pfam" id="PF01756"/>
    </source>
</evidence>
<comment type="subcellular location">
    <subcellularLocation>
        <location evidence="2">Peroxisome</location>
    </subcellularLocation>
</comment>
<evidence type="ECO:0000256" key="11">
    <source>
        <dbReference type="PIRNR" id="PIRNR000168"/>
    </source>
</evidence>
<dbReference type="Pfam" id="PF02770">
    <property type="entry name" value="Acyl-CoA_dh_M"/>
    <property type="match status" value="1"/>
</dbReference>
<keyword evidence="5 11" id="KW-0285">Flavoprotein</keyword>
<evidence type="ECO:0000256" key="2">
    <source>
        <dbReference type="ARBA" id="ARBA00004275"/>
    </source>
</evidence>
<dbReference type="InterPro" id="IPR046373">
    <property type="entry name" value="Acyl-CoA_Oxase/DH_mid-dom_sf"/>
</dbReference>
<evidence type="ECO:0000313" key="20">
    <source>
        <dbReference type="Proteomes" id="UP000092444"/>
    </source>
</evidence>
<dbReference type="PANTHER" id="PTHR10909:SF250">
    <property type="entry name" value="PEROXISOMAL ACYL-COENZYME A OXIDASE 1"/>
    <property type="match status" value="1"/>
</dbReference>
<dbReference type="PIRSF" id="PIRSF000168">
    <property type="entry name" value="Acyl-CoA_oxidase"/>
    <property type="match status" value="1"/>
</dbReference>
<dbReference type="InterPro" id="IPR055060">
    <property type="entry name" value="ACOX_C_alpha1"/>
</dbReference>
<evidence type="ECO:0000256" key="9">
    <source>
        <dbReference type="ARBA" id="ARBA00023098"/>
    </source>
</evidence>
<reference evidence="19" key="5">
    <citation type="submission" date="2016-07" db="UniProtKB">
        <authorList>
            <consortium name="VectorBase"/>
        </authorList>
    </citation>
    <scope>IDENTIFICATION</scope>
    <source>
        <strain evidence="19">Yale</strain>
    </source>
</reference>
<dbReference type="FunFam" id="1.20.140.10:FF:000013">
    <property type="entry name" value="Acyl-coenzyme A oxidase"/>
    <property type="match status" value="1"/>
</dbReference>
<comment type="pathway">
    <text evidence="3">Lipid metabolism; peroxisomal fatty acid beta-oxidation.</text>
</comment>
<dbReference type="GO" id="GO:0071949">
    <property type="term" value="F:FAD binding"/>
    <property type="evidence" value="ECO:0007669"/>
    <property type="project" value="InterPro"/>
</dbReference>
<evidence type="ECO:0000256" key="4">
    <source>
        <dbReference type="ARBA" id="ARBA00006288"/>
    </source>
</evidence>
<reference evidence="19" key="4">
    <citation type="submission" date="2014-03" db="EMBL/GenBank/DDBJ databases">
        <title>Genome Sequence of the Tsetse Fly (Glossina morsitans): Vector of African Trypanosomiasis.</title>
        <authorList>
            <person name="Lawson D."/>
        </authorList>
    </citation>
    <scope>NUCLEOTIDE SEQUENCE [LARGE SCALE GENOMIC DNA]</scope>
    <source>
        <strain evidence="19">Yale</strain>
    </source>
</reference>
<keyword evidence="6 11" id="KW-0274">FAD</keyword>
<evidence type="ECO:0000313" key="19">
    <source>
        <dbReference type="EnsemblMetazoa" id="GMOY011365-PA"/>
    </source>
</evidence>
<feature type="domain" description="Acyl-coenzyme A oxidase N-terminal" evidence="16">
    <location>
        <begin position="54"/>
        <end position="180"/>
    </location>
</feature>
<dbReference type="InterPro" id="IPR009100">
    <property type="entry name" value="AcylCoA_DH/oxidase_NM_dom_sf"/>
</dbReference>
<reference evidence="20" key="3">
    <citation type="submission" date="2014-03" db="EMBL/GenBank/DDBJ databases">
        <title>Genome Sequence of the Tsetse Fly (Glossina morsitans): Vector of African Trypanosomiasis.</title>
        <authorList>
            <consortium name="International Glossina Genome Initiative W.H.O."/>
            <person name="Lawson D."/>
        </authorList>
    </citation>
    <scope>NUCLEOTIDE SEQUENCE [LARGE SCALE GENOMIC DNA]</scope>
    <source>
        <strain evidence="20">Yale</strain>
    </source>
</reference>
<dbReference type="InterPro" id="IPR036250">
    <property type="entry name" value="AcylCo_DH-like_C"/>
</dbReference>
<feature type="active site" description="Proton acceptor" evidence="12">
    <location>
        <position position="468"/>
    </location>
</feature>
<evidence type="ECO:0000256" key="6">
    <source>
        <dbReference type="ARBA" id="ARBA00022827"/>
    </source>
</evidence>
<proteinExistence type="evidence at transcript level"/>
<comment type="similarity">
    <text evidence="4 11">Belongs to the acyl-CoA oxidase family.</text>
</comment>
<feature type="domain" description="Acyl-CoA oxidase C-terminal" evidence="14">
    <location>
        <begin position="521"/>
        <end position="702"/>
    </location>
</feature>
<dbReference type="InterPro" id="IPR037069">
    <property type="entry name" value="AcylCoA_DH/ox_N_sf"/>
</dbReference>
<dbReference type="FunFam" id="1.20.140.10:FF:000005">
    <property type="entry name" value="Acyl-coenzyme A oxidase"/>
    <property type="match status" value="1"/>
</dbReference>
<evidence type="ECO:0000256" key="7">
    <source>
        <dbReference type="ARBA" id="ARBA00022832"/>
    </source>
</evidence>
<dbReference type="STRING" id="37546.D3TSF3"/>
<dbReference type="FunFam" id="2.40.110.10:FF:000003">
    <property type="entry name" value="Acyl-coenzyme A oxidase"/>
    <property type="match status" value="1"/>
</dbReference>
<dbReference type="InterPro" id="IPR012258">
    <property type="entry name" value="Acyl-CoA_oxidase"/>
</dbReference>
<evidence type="ECO:0000259" key="15">
    <source>
        <dbReference type="Pfam" id="PF02770"/>
    </source>
</evidence>
<dbReference type="GO" id="GO:0033540">
    <property type="term" value="P:fatty acid beta-oxidation using acyl-CoA oxidase"/>
    <property type="evidence" value="ECO:0007669"/>
    <property type="project" value="TreeGrafter"/>
</dbReference>
<dbReference type="AlphaFoldDB" id="D3TSF3"/>
<dbReference type="EMBL" id="CCAG010011914">
    <property type="status" value="NOT_ANNOTATED_CDS"/>
    <property type="molecule type" value="Genomic_DNA"/>
</dbReference>
<feature type="domain" description="Acyl-CoA oxidase/dehydrogenase middle" evidence="15">
    <location>
        <begin position="183"/>
        <end position="292"/>
    </location>
</feature>
<dbReference type="InterPro" id="IPR029320">
    <property type="entry name" value="Acyl-CoA_ox_N"/>
</dbReference>
<feature type="binding site" evidence="13">
    <location>
        <position position="186"/>
    </location>
    <ligand>
        <name>FAD</name>
        <dbReference type="ChEBI" id="CHEBI:57692"/>
    </ligand>
</feature>
<reference evidence="18" key="1">
    <citation type="journal article" date="2010" name="BMC Genomics">
        <title>An insight into the sialome of Glossina morsitans morsitans.</title>
        <authorList>
            <person name="Alves-Silva J."/>
            <person name="Ribeiro J.M."/>
            <person name="Van Den Abbeele J."/>
            <person name="Attardo G."/>
            <person name="Hao Z."/>
            <person name="Haines L.R."/>
            <person name="Soares M.B."/>
            <person name="Berriman M."/>
            <person name="Aksoy S."/>
            <person name="Lehane M.J."/>
        </authorList>
    </citation>
    <scope>NUCLEOTIDE SEQUENCE</scope>
    <source>
        <tissue evidence="18">Salivary gland</tissue>
    </source>
</reference>
<dbReference type="VEuPathDB" id="VectorBase:GMOY011365"/>
<feature type="binding site" evidence="13">
    <location>
        <position position="225"/>
    </location>
    <ligand>
        <name>FAD</name>
        <dbReference type="ChEBI" id="CHEBI:57692"/>
    </ligand>
</feature>
<keyword evidence="10" id="KW-0576">Peroxisome</keyword>
<keyword evidence="20" id="KW-1185">Reference proteome</keyword>
<keyword evidence="8" id="KW-0560">Oxidoreductase</keyword>
<dbReference type="Pfam" id="PF22924">
    <property type="entry name" value="ACOX_C_alpha1"/>
    <property type="match status" value="1"/>
</dbReference>
<dbReference type="Gene3D" id="1.20.140.10">
    <property type="entry name" value="Butyryl-CoA Dehydrogenase, subunit A, domain 3"/>
    <property type="match status" value="2"/>
</dbReference>
<dbReference type="SUPFAM" id="SSF47203">
    <property type="entry name" value="Acyl-CoA dehydrogenase C-terminal domain-like"/>
    <property type="match status" value="2"/>
</dbReference>
<dbReference type="EMBL" id="CCAG010011913">
    <property type="status" value="NOT_ANNOTATED_CDS"/>
    <property type="molecule type" value="Genomic_DNA"/>
</dbReference>
<dbReference type="Gene3D" id="2.40.110.10">
    <property type="entry name" value="Butyryl-CoA Dehydrogenase, subunit A, domain 2"/>
    <property type="match status" value="1"/>
</dbReference>
<name>D3TSF3_GLOMM</name>
<evidence type="ECO:0000256" key="10">
    <source>
        <dbReference type="ARBA" id="ARBA00023140"/>
    </source>
</evidence>
<dbReference type="Proteomes" id="UP000092444">
    <property type="component" value="Unassembled WGS sequence"/>
</dbReference>
<dbReference type="Gene3D" id="1.10.540.10">
    <property type="entry name" value="Acyl-CoA dehydrogenase/oxidase, N-terminal domain"/>
    <property type="match status" value="1"/>
</dbReference>
<dbReference type="GO" id="GO:0005777">
    <property type="term" value="C:peroxisome"/>
    <property type="evidence" value="ECO:0007669"/>
    <property type="project" value="UniProtKB-SubCell"/>
</dbReference>
<organism evidence="18">
    <name type="scientific">Glossina morsitans morsitans</name>
    <name type="common">Savannah tsetse fly</name>
    <dbReference type="NCBI Taxonomy" id="37546"/>
    <lineage>
        <taxon>Eukaryota</taxon>
        <taxon>Metazoa</taxon>
        <taxon>Ecdysozoa</taxon>
        <taxon>Arthropoda</taxon>
        <taxon>Hexapoda</taxon>
        <taxon>Insecta</taxon>
        <taxon>Pterygota</taxon>
        <taxon>Neoptera</taxon>
        <taxon>Endopterygota</taxon>
        <taxon>Diptera</taxon>
        <taxon>Brachycera</taxon>
        <taxon>Muscomorpha</taxon>
        <taxon>Hippoboscoidea</taxon>
        <taxon>Glossinidae</taxon>
        <taxon>Glossina</taxon>
    </lineage>
</organism>
<comment type="cofactor">
    <cofactor evidence="1">
        <name>FAD</name>
        <dbReference type="ChEBI" id="CHEBI:57692"/>
    </cofactor>
</comment>
<evidence type="ECO:0000259" key="17">
    <source>
        <dbReference type="Pfam" id="PF22924"/>
    </source>
</evidence>
<dbReference type="Pfam" id="PF14749">
    <property type="entry name" value="Acyl-CoA_ox_N"/>
    <property type="match status" value="1"/>
</dbReference>
<evidence type="ECO:0000256" key="5">
    <source>
        <dbReference type="ARBA" id="ARBA00022630"/>
    </source>
</evidence>
<evidence type="ECO:0000256" key="8">
    <source>
        <dbReference type="ARBA" id="ARBA00023002"/>
    </source>
</evidence>
<evidence type="ECO:0000259" key="16">
    <source>
        <dbReference type="Pfam" id="PF14749"/>
    </source>
</evidence>
<feature type="domain" description="Acyl-CoA oxidase C-alpha1" evidence="17">
    <location>
        <begin position="322"/>
        <end position="483"/>
    </location>
</feature>
<sequence>MPCWLDFVNFLIKEQVHIYTQYIYIYVDFLYPLSNIMSTINPDLQQERNGATFNPYELTIWWDGGTEKYEKRKALEKLFLEDPELKDDLPLSYMSHREIYENSVRKAVLIAKKLRDLRDIGELSVDTYTALLGGTLGCALLKEGNPLSVHFVMFLPTILGQGTIKQQIEWLSKAWELNIIGTYAQTELGHGTFLRGLETRADYDEKAQEFVLNSPTLTAYKWWPGGLGHTANYAVVVAQLYTLRKFRSLAPFIVQIRDEETHMPMPGIDIGEIGPKLGMKSGNNGYLGFKNVRVPLDHMLMKNQQVLSDGTYIPPKNSALTYGTMMFVRVVLIRDASFALAKASTIAVRYSAVRRQSPIDPNRPEPQIMDHITQQLKVFPQVAKAVVFKATGDIVYDMYAHVSQEIEKGALERLPEMHALSCCLKAVCSADAASGVEVCRLACGGHGYMDCSNFPTLYGMSTAVCTYEGENTVMLLQTARYLVKAYGQAAINPHVQLVPTVAYIKKIINEPKFVGFSGSSEAIVEAFQYVAANKIRIAYERLEQQMREGAIPEVATNRCGIEMIQAAELHGRAFLALTALTELQALSQKVSPALSEIFQLLLELYLVDACLQKIGDFLRFITLTEQDVNGLELHLQECLKRLRPNVVTLVDGFDLHDRILDSALGAYDGNVYEKIFAAAKKSPLNKEAVNASFHKYLKPLMKSNL</sequence>
<keyword evidence="7" id="KW-0276">Fatty acid metabolism</keyword>
<dbReference type="Pfam" id="PF01756">
    <property type="entry name" value="ACOX"/>
    <property type="match status" value="1"/>
</dbReference>